<dbReference type="OrthoDB" id="680339at2759"/>
<feature type="binding site" evidence="10">
    <location>
        <position position="106"/>
    </location>
    <ligand>
        <name>substrate</name>
    </ligand>
</feature>
<evidence type="ECO:0000313" key="15">
    <source>
        <dbReference type="EMBL" id="CCD24079.1"/>
    </source>
</evidence>
<dbReference type="STRING" id="1071378.G0W8G8"/>
<evidence type="ECO:0000256" key="12">
    <source>
        <dbReference type="PROSITE-ProRule" id="PRU00464"/>
    </source>
</evidence>
<comment type="function">
    <text evidence="7">Cleaves A-5'-PPP-5'A to yield AMP and ADP. Can cleave all dinucleoside polyphosphates, provided the phosphate chain contains at least 3 phosphates and that 1 of the 2 bases composing the nucleotide is a purine. Is most effective on dinucleoside triphosphates. Negatively regulates intracellular dinucleoside polyphosphate levels, which elevate following heat shock.</text>
</comment>
<dbReference type="GeneID" id="11494702"/>
<dbReference type="CDD" id="cd01275">
    <property type="entry name" value="FHIT"/>
    <property type="match status" value="1"/>
</dbReference>
<feature type="binding site" evidence="10">
    <location>
        <begin position="97"/>
        <end position="100"/>
    </location>
    <ligand>
        <name>substrate</name>
    </ligand>
</feature>
<dbReference type="KEGG" id="ndi:NDAI_0C04190"/>
<dbReference type="HOGENOM" id="CLU_056776_7_2_1"/>
<dbReference type="InterPro" id="IPR039383">
    <property type="entry name" value="FHIT"/>
</dbReference>
<evidence type="ECO:0000256" key="2">
    <source>
        <dbReference type="ARBA" id="ARBA00011738"/>
    </source>
</evidence>
<protein>
    <recommendedName>
        <fullName evidence="4 13">Bis(5'-adenosyl)-triphosphatase</fullName>
        <ecNumber evidence="3 13">3.6.1.29</ecNumber>
    </recommendedName>
</protein>
<evidence type="ECO:0000256" key="7">
    <source>
        <dbReference type="ARBA" id="ARBA00025241"/>
    </source>
</evidence>
<evidence type="ECO:0000256" key="10">
    <source>
        <dbReference type="PIRSR" id="PIRSR639383-2"/>
    </source>
</evidence>
<dbReference type="Proteomes" id="UP000000689">
    <property type="component" value="Chromosome 3"/>
</dbReference>
<evidence type="ECO:0000256" key="4">
    <source>
        <dbReference type="ARBA" id="ARBA00014605"/>
    </source>
</evidence>
<evidence type="ECO:0000256" key="9">
    <source>
        <dbReference type="PIRSR" id="PIRSR639383-1"/>
    </source>
</evidence>
<dbReference type="SUPFAM" id="SSF54197">
    <property type="entry name" value="HIT-like"/>
    <property type="match status" value="1"/>
</dbReference>
<evidence type="ECO:0000256" key="1">
    <source>
        <dbReference type="ARBA" id="ARBA00001936"/>
    </source>
</evidence>
<feature type="active site" description="Tele-AMP-histidine intermediate" evidence="9">
    <location>
        <position position="104"/>
    </location>
</feature>
<dbReference type="PROSITE" id="PS51084">
    <property type="entry name" value="HIT_2"/>
    <property type="match status" value="1"/>
</dbReference>
<reference evidence="15 16" key="1">
    <citation type="journal article" date="2011" name="Proc. Natl. Acad. Sci. U.S.A.">
        <title>Evolutionary erosion of yeast sex chromosomes by mating-type switching accidents.</title>
        <authorList>
            <person name="Gordon J.L."/>
            <person name="Armisen D."/>
            <person name="Proux-Wera E."/>
            <person name="Oheigeartaigh S.S."/>
            <person name="Byrne K.P."/>
            <person name="Wolfe K.H."/>
        </authorList>
    </citation>
    <scope>NUCLEOTIDE SEQUENCE [LARGE SCALE GENOMIC DNA]</scope>
    <source>
        <strain evidence="16">ATCC 10597 / BCRC 20456 / CBS 421 / NBRC 0211 / NRRL Y-12639</strain>
    </source>
</reference>
<evidence type="ECO:0000313" key="16">
    <source>
        <dbReference type="Proteomes" id="UP000000689"/>
    </source>
</evidence>
<sequence length="192" mass="22773">MLLREMTAKPIYFSKFLVTGQVFYKSKYSYALVNLRPIVPGHVLVVPLRTTAYELNDLTLEESQDYFRTVQLIHGFIKWHYKADSLNISIQDGPEAGQSVPHLHTHIIPRYRLNNCGDLIYEKIDDWTFDEIWEKKRMEYLGLGGRNQRKQAMKPDDQRVNQTKQAMFEESKELRLAFETYLEENPKWKAWL</sequence>
<gene>
    <name evidence="15" type="primary">NDAI0C04190</name>
    <name evidence="15" type="ordered locus">NDAI_0C04190</name>
</gene>
<evidence type="ECO:0000256" key="8">
    <source>
        <dbReference type="ARBA" id="ARBA00047780"/>
    </source>
</evidence>
<dbReference type="InterPro" id="IPR019808">
    <property type="entry name" value="Histidine_triad_CS"/>
</dbReference>
<evidence type="ECO:0000256" key="6">
    <source>
        <dbReference type="ARBA" id="ARBA00022801"/>
    </source>
</evidence>
<feature type="domain" description="HIT" evidence="14">
    <location>
        <begin position="9"/>
        <end position="121"/>
    </location>
</feature>
<keyword evidence="6 13" id="KW-0378">Hydrolase</keyword>
<feature type="binding site" evidence="10">
    <location>
        <position position="34"/>
    </location>
    <ligand>
        <name>substrate</name>
    </ligand>
</feature>
<dbReference type="PANTHER" id="PTHR46243">
    <property type="entry name" value="BIS(5'-ADENOSYL)-TRIPHOSPHATASE"/>
    <property type="match status" value="1"/>
</dbReference>
<dbReference type="FunFam" id="3.30.428.10:FF:000011">
    <property type="entry name" value="Fragile histidine triad"/>
    <property type="match status" value="1"/>
</dbReference>
<evidence type="ECO:0000256" key="13">
    <source>
        <dbReference type="RuleBase" id="RU366076"/>
    </source>
</evidence>
<dbReference type="InterPro" id="IPR036265">
    <property type="entry name" value="HIT-like_sf"/>
</dbReference>
<dbReference type="EMBL" id="HE580269">
    <property type="protein sequence ID" value="CCD24079.1"/>
    <property type="molecule type" value="Genomic_DNA"/>
</dbReference>
<comment type="subunit">
    <text evidence="2">Homodimer.</text>
</comment>
<dbReference type="GO" id="GO:0047710">
    <property type="term" value="F:bis(5'-adenosyl)-triphosphatase activity"/>
    <property type="evidence" value="ECO:0007669"/>
    <property type="project" value="UniProtKB-UniRule"/>
</dbReference>
<dbReference type="EC" id="3.6.1.29" evidence="3 13"/>
<evidence type="ECO:0000256" key="3">
    <source>
        <dbReference type="ARBA" id="ARBA00012377"/>
    </source>
</evidence>
<dbReference type="Gene3D" id="3.30.428.10">
    <property type="entry name" value="HIT-like"/>
    <property type="match status" value="1"/>
</dbReference>
<dbReference type="GO" id="GO:0000166">
    <property type="term" value="F:nucleotide binding"/>
    <property type="evidence" value="ECO:0007669"/>
    <property type="project" value="UniProtKB-KW"/>
</dbReference>
<dbReference type="PANTHER" id="PTHR46243:SF1">
    <property type="entry name" value="BIS(5'-ADENOSYL)-TRIPHOSPHATASE"/>
    <property type="match status" value="1"/>
</dbReference>
<feature type="binding site" evidence="10">
    <location>
        <position position="91"/>
    </location>
    <ligand>
        <name>substrate</name>
    </ligand>
</feature>
<dbReference type="AlphaFoldDB" id="G0W8G8"/>
<dbReference type="Pfam" id="PF01230">
    <property type="entry name" value="HIT"/>
    <property type="match status" value="1"/>
</dbReference>
<dbReference type="GO" id="GO:0004081">
    <property type="term" value="F:bis(5'-nucleosyl)-tetraphosphatase (asymmetrical) activity"/>
    <property type="evidence" value="ECO:0007669"/>
    <property type="project" value="EnsemblFungi"/>
</dbReference>
<proteinExistence type="predicted"/>
<feature type="short sequence motif" description="Histidine triad motif" evidence="12">
    <location>
        <begin position="102"/>
        <end position="106"/>
    </location>
</feature>
<keyword evidence="16" id="KW-1185">Reference proteome</keyword>
<dbReference type="RefSeq" id="XP_003669322.1">
    <property type="nucleotide sequence ID" value="XM_003669274.1"/>
</dbReference>
<feature type="site" description="Important for induction of apoptosis" evidence="11">
    <location>
        <position position="121"/>
    </location>
</feature>
<evidence type="ECO:0000256" key="11">
    <source>
        <dbReference type="PIRSR" id="PIRSR639383-3"/>
    </source>
</evidence>
<comment type="catalytic activity">
    <reaction evidence="8 13">
        <text>P(1),P(3)-bis(5'-adenosyl) triphosphate + H2O = AMP + ADP + 2 H(+)</text>
        <dbReference type="Rhea" id="RHEA:13893"/>
        <dbReference type="ChEBI" id="CHEBI:15377"/>
        <dbReference type="ChEBI" id="CHEBI:15378"/>
        <dbReference type="ChEBI" id="CHEBI:58529"/>
        <dbReference type="ChEBI" id="CHEBI:456215"/>
        <dbReference type="ChEBI" id="CHEBI:456216"/>
        <dbReference type="EC" id="3.6.1.29"/>
    </reaction>
</comment>
<comment type="cofactor">
    <cofactor evidence="1 13">
        <name>Mn(2+)</name>
        <dbReference type="ChEBI" id="CHEBI:29035"/>
    </cofactor>
</comment>
<organism evidence="15 16">
    <name type="scientific">Naumovozyma dairenensis (strain ATCC 10597 / BCRC 20456 / CBS 421 / NBRC 0211 / NRRL Y-12639)</name>
    <name type="common">Saccharomyces dairenensis</name>
    <dbReference type="NCBI Taxonomy" id="1071378"/>
    <lineage>
        <taxon>Eukaryota</taxon>
        <taxon>Fungi</taxon>
        <taxon>Dikarya</taxon>
        <taxon>Ascomycota</taxon>
        <taxon>Saccharomycotina</taxon>
        <taxon>Saccharomycetes</taxon>
        <taxon>Saccharomycetales</taxon>
        <taxon>Saccharomycetaceae</taxon>
        <taxon>Naumovozyma</taxon>
    </lineage>
</organism>
<dbReference type="eggNOG" id="KOG3379">
    <property type="taxonomic scope" value="Eukaryota"/>
</dbReference>
<dbReference type="InterPro" id="IPR051884">
    <property type="entry name" value="Bis(5'-adenosyl)-TPase_reg"/>
</dbReference>
<dbReference type="InterPro" id="IPR011146">
    <property type="entry name" value="HIT-like"/>
</dbReference>
<keyword evidence="5 13" id="KW-0547">Nucleotide-binding</keyword>
<name>G0W8G8_NAUDC</name>
<dbReference type="GO" id="GO:0015964">
    <property type="term" value="P:diadenosine triphosphate catabolic process"/>
    <property type="evidence" value="ECO:0007669"/>
    <property type="project" value="EnsemblFungi"/>
</dbReference>
<dbReference type="PROSITE" id="PS00892">
    <property type="entry name" value="HIT_1"/>
    <property type="match status" value="1"/>
</dbReference>
<evidence type="ECO:0000256" key="5">
    <source>
        <dbReference type="ARBA" id="ARBA00022741"/>
    </source>
</evidence>
<accession>G0W8G8</accession>
<evidence type="ECO:0000259" key="14">
    <source>
        <dbReference type="PROSITE" id="PS51084"/>
    </source>
</evidence>